<evidence type="ECO:0000256" key="2">
    <source>
        <dbReference type="ARBA" id="ARBA00005336"/>
    </source>
</evidence>
<protein>
    <recommendedName>
        <fullName evidence="3">beta-N-acetylhexosaminidase</fullName>
        <ecNumber evidence="3">3.2.1.52</ecNumber>
    </recommendedName>
</protein>
<dbReference type="InterPro" id="IPR017853">
    <property type="entry name" value="GH"/>
</dbReference>
<dbReference type="PANTHER" id="PTHR30480:SF13">
    <property type="entry name" value="BETA-HEXOSAMINIDASE"/>
    <property type="match status" value="1"/>
</dbReference>
<dbReference type="PANTHER" id="PTHR30480">
    <property type="entry name" value="BETA-HEXOSAMINIDASE-RELATED"/>
    <property type="match status" value="1"/>
</dbReference>
<name>A0ABU4YJJ4_9HYPH</name>
<dbReference type="GO" id="GO:0016787">
    <property type="term" value="F:hydrolase activity"/>
    <property type="evidence" value="ECO:0007669"/>
    <property type="project" value="UniProtKB-KW"/>
</dbReference>
<evidence type="ECO:0000259" key="7">
    <source>
        <dbReference type="Pfam" id="PF00933"/>
    </source>
</evidence>
<feature type="signal peptide" evidence="6">
    <location>
        <begin position="1"/>
        <end position="24"/>
    </location>
</feature>
<proteinExistence type="inferred from homology"/>
<comment type="catalytic activity">
    <reaction evidence="1">
        <text>Hydrolysis of terminal non-reducing N-acetyl-D-hexosamine residues in N-acetyl-beta-D-hexosaminides.</text>
        <dbReference type="EC" id="3.2.1.52"/>
    </reaction>
</comment>
<keyword evidence="5" id="KW-0326">Glycosidase</keyword>
<dbReference type="EC" id="3.2.1.52" evidence="3"/>
<evidence type="ECO:0000256" key="1">
    <source>
        <dbReference type="ARBA" id="ARBA00001231"/>
    </source>
</evidence>
<comment type="similarity">
    <text evidence="2">Belongs to the glycosyl hydrolase 3 family.</text>
</comment>
<reference evidence="8 9" key="1">
    <citation type="submission" date="2023-08" db="EMBL/GenBank/DDBJ databases">
        <title>Implementing the SeqCode for naming new Mesorhizobium species isolated from Vachellia karroo root nodules.</title>
        <authorList>
            <person name="Van Lill M."/>
        </authorList>
    </citation>
    <scope>NUCLEOTIDE SEQUENCE [LARGE SCALE GENOMIC DNA]</scope>
    <source>
        <strain evidence="8 9">VK2B</strain>
    </source>
</reference>
<evidence type="ECO:0000313" key="9">
    <source>
        <dbReference type="Proteomes" id="UP001280156"/>
    </source>
</evidence>
<sequence length="394" mass="42470">MPRWISPFLAAAFALIGLSAPLRADPAPQAPTKGTDLHRTIEDGKLKQMIGQMVLVGFIGDSVGDDGYKRVVEQAQAGEITGVIYLGRNIASLKAVSQLNDGLQKYAMTRLLIAIDQEGGRIQRLTGEVGFKSVPSQADVAKTLSPDEAGAVYKNLAAALAGLGFNLNLAPVVDLNVNPANPIIGKLGRSFSADPQEVEAYARAFVQAHRAKGVLTALKHFPGHGSSTKDSHKGIADVSKTWSKKELLPYEDLIASGDVDMVMAAHVINAKLAYSPDIPASLSRPTLTALLRDTMHFKGVVISDDMQMQAITDNVSFEDSVRRAVMAGNDILIFANDKHPDPAIPEKVAAILCEEARRNPEMLERIKKSYENVMLLKRKLGAAVSQDTSLVREQ</sequence>
<comment type="caution">
    <text evidence="8">The sequence shown here is derived from an EMBL/GenBank/DDBJ whole genome shotgun (WGS) entry which is preliminary data.</text>
</comment>
<dbReference type="InterPro" id="IPR001764">
    <property type="entry name" value="Glyco_hydro_3_N"/>
</dbReference>
<evidence type="ECO:0000256" key="3">
    <source>
        <dbReference type="ARBA" id="ARBA00012663"/>
    </source>
</evidence>
<gene>
    <name evidence="8" type="ORF">RFM52_17745</name>
</gene>
<evidence type="ECO:0000256" key="6">
    <source>
        <dbReference type="SAM" id="SignalP"/>
    </source>
</evidence>
<evidence type="ECO:0000256" key="4">
    <source>
        <dbReference type="ARBA" id="ARBA00022801"/>
    </source>
</evidence>
<dbReference type="SUPFAM" id="SSF51445">
    <property type="entry name" value="(Trans)glycosidases"/>
    <property type="match status" value="1"/>
</dbReference>
<evidence type="ECO:0000256" key="5">
    <source>
        <dbReference type="ARBA" id="ARBA00023295"/>
    </source>
</evidence>
<keyword evidence="4 8" id="KW-0378">Hydrolase</keyword>
<dbReference type="EMBL" id="JAVIIV010000011">
    <property type="protein sequence ID" value="MDX8487053.1"/>
    <property type="molecule type" value="Genomic_DNA"/>
</dbReference>
<keyword evidence="9" id="KW-1185">Reference proteome</keyword>
<dbReference type="Pfam" id="PF00933">
    <property type="entry name" value="Glyco_hydro_3"/>
    <property type="match status" value="1"/>
</dbReference>
<dbReference type="Gene3D" id="3.20.20.300">
    <property type="entry name" value="Glycoside hydrolase, family 3, N-terminal domain"/>
    <property type="match status" value="1"/>
</dbReference>
<feature type="domain" description="Glycoside hydrolase family 3 N-terminal" evidence="7">
    <location>
        <begin position="47"/>
        <end position="339"/>
    </location>
</feature>
<dbReference type="RefSeq" id="WP_320292984.1">
    <property type="nucleotide sequence ID" value="NZ_JAVIIU010000001.1"/>
</dbReference>
<dbReference type="Proteomes" id="UP001280156">
    <property type="component" value="Unassembled WGS sequence"/>
</dbReference>
<accession>A0ABU4YJJ4</accession>
<organism evidence="8 9">
    <name type="scientific">Mesorhizobium humile</name>
    <dbReference type="NCBI Taxonomy" id="3072313"/>
    <lineage>
        <taxon>Bacteria</taxon>
        <taxon>Pseudomonadati</taxon>
        <taxon>Pseudomonadota</taxon>
        <taxon>Alphaproteobacteria</taxon>
        <taxon>Hyphomicrobiales</taxon>
        <taxon>Phyllobacteriaceae</taxon>
        <taxon>Mesorhizobium</taxon>
    </lineage>
</organism>
<dbReference type="InterPro" id="IPR050226">
    <property type="entry name" value="NagZ_Beta-hexosaminidase"/>
</dbReference>
<feature type="chain" id="PRO_5045568269" description="beta-N-acetylhexosaminidase" evidence="6">
    <location>
        <begin position="25"/>
        <end position="394"/>
    </location>
</feature>
<keyword evidence="6" id="KW-0732">Signal</keyword>
<dbReference type="InterPro" id="IPR036962">
    <property type="entry name" value="Glyco_hydro_3_N_sf"/>
</dbReference>
<evidence type="ECO:0000313" key="8">
    <source>
        <dbReference type="EMBL" id="MDX8487053.1"/>
    </source>
</evidence>